<dbReference type="InterPro" id="IPR001653">
    <property type="entry name" value="DAP_epimerase_DapF"/>
</dbReference>
<comment type="catalytic activity">
    <reaction evidence="8 9">
        <text>(2S,6S)-2,6-diaminopimelate = meso-2,6-diaminopimelate</text>
        <dbReference type="Rhea" id="RHEA:15393"/>
        <dbReference type="ChEBI" id="CHEBI:57609"/>
        <dbReference type="ChEBI" id="CHEBI:57791"/>
        <dbReference type="EC" id="5.1.1.7"/>
    </reaction>
</comment>
<feature type="binding site" evidence="9">
    <location>
        <position position="160"/>
    </location>
    <ligand>
        <name>substrate</name>
    </ligand>
</feature>
<organism evidence="11 12">
    <name type="scientific">Candidatus Weimeria bifida</name>
    <dbReference type="NCBI Taxonomy" id="2599074"/>
    <lineage>
        <taxon>Bacteria</taxon>
        <taxon>Bacillati</taxon>
        <taxon>Bacillota</taxon>
        <taxon>Clostridia</taxon>
        <taxon>Lachnospirales</taxon>
        <taxon>Lachnospiraceae</taxon>
        <taxon>Candidatus Weimeria</taxon>
    </lineage>
</organism>
<evidence type="ECO:0000256" key="1">
    <source>
        <dbReference type="ARBA" id="ARBA00005196"/>
    </source>
</evidence>
<comment type="pathway">
    <text evidence="1 9">Amino-acid biosynthesis; L-lysine biosynthesis via DAP pathway; DL-2,6-diaminopimelate from LL-2,6-diaminopimelate: step 1/1.</text>
</comment>
<feature type="binding site" evidence="9">
    <location>
        <begin position="72"/>
        <end position="73"/>
    </location>
    <ligand>
        <name>substrate</name>
    </ligand>
</feature>
<evidence type="ECO:0000256" key="9">
    <source>
        <dbReference type="HAMAP-Rule" id="MF_00197"/>
    </source>
</evidence>
<keyword evidence="7 9" id="KW-0413">Isomerase</keyword>
<feature type="active site" description="Proton acceptor" evidence="9">
    <location>
        <position position="221"/>
    </location>
</feature>
<comment type="caution">
    <text evidence="9">Lacks conserved residue(s) required for the propagation of feature annotation.</text>
</comment>
<feature type="binding site" evidence="9">
    <location>
        <position position="194"/>
    </location>
    <ligand>
        <name>substrate</name>
    </ligand>
</feature>
<evidence type="ECO:0000256" key="5">
    <source>
        <dbReference type="ARBA" id="ARBA00022605"/>
    </source>
</evidence>
<comment type="function">
    <text evidence="9">Catalyzes the stereoinversion of LL-2,6-diaminopimelate (L,L-DAP) to meso-diaminopimelate (meso-DAP), a precursor of L-lysine and an essential component of the bacterial peptidoglycan.</text>
</comment>
<comment type="subcellular location">
    <subcellularLocation>
        <location evidence="9">Cytoplasm</location>
    </subcellularLocation>
</comment>
<feature type="active site" description="Proton donor" evidence="9">
    <location>
        <position position="71"/>
    </location>
</feature>
<evidence type="ECO:0000256" key="6">
    <source>
        <dbReference type="ARBA" id="ARBA00023154"/>
    </source>
</evidence>
<keyword evidence="12" id="KW-1185">Reference proteome</keyword>
<keyword evidence="4 9" id="KW-0963">Cytoplasm</keyword>
<feature type="site" description="Could be important to modulate the pK values of the two catalytic cysteine residues" evidence="9">
    <location>
        <position position="162"/>
    </location>
</feature>
<evidence type="ECO:0000313" key="12">
    <source>
        <dbReference type="Proteomes" id="UP000460257"/>
    </source>
</evidence>
<comment type="subunit">
    <text evidence="9">Homodimer.</text>
</comment>
<dbReference type="HAMAP" id="MF_00197">
    <property type="entry name" value="DAP_epimerase"/>
    <property type="match status" value="1"/>
</dbReference>
<accession>A0A6N7IZN9</accession>
<evidence type="ECO:0000256" key="2">
    <source>
        <dbReference type="ARBA" id="ARBA00010219"/>
    </source>
</evidence>
<dbReference type="Gene3D" id="3.10.310.10">
    <property type="entry name" value="Diaminopimelate Epimerase, Chain A, domain 1"/>
    <property type="match status" value="2"/>
</dbReference>
<dbReference type="UniPathway" id="UPA00034">
    <property type="reaction ID" value="UER00025"/>
</dbReference>
<sequence length="294" mass="32288">MDFTKMHGCGNDYVYVDCTKDVIEDGSSIARFVSDRHFGIGSDGLILIKKSDVADFLMDMYNADGSKGEMCGNGIRCVAKFVYDNGLTDKTTITVETLAGVKTLELTVKEGKVAEVLVNMGSPDLIASHVPVTFPKEKMINEPMEVDGNIYRVTCVSMGNPHCVIFTDEDNRTLDLPHIGPIFENHSTFPKRTNTEFANILDRKNIRMRVWERGSGETLACGTGACATTVAAVVNGLTDEEVTMHLLGGDLTVRYDRANDTVWLKGPATTVFTGHIDIPDSFEKDDVKIYEPGK</sequence>
<dbReference type="GO" id="GO:0008837">
    <property type="term" value="F:diaminopimelate epimerase activity"/>
    <property type="evidence" value="ECO:0007669"/>
    <property type="project" value="UniProtKB-UniRule"/>
</dbReference>
<keyword evidence="5 9" id="KW-0028">Amino-acid biosynthesis</keyword>
<evidence type="ECO:0000256" key="3">
    <source>
        <dbReference type="ARBA" id="ARBA00013080"/>
    </source>
</evidence>
<proteinExistence type="inferred from homology"/>
<dbReference type="GO" id="GO:0009089">
    <property type="term" value="P:lysine biosynthetic process via diaminopimelate"/>
    <property type="evidence" value="ECO:0007669"/>
    <property type="project" value="UniProtKB-UniRule"/>
</dbReference>
<gene>
    <name evidence="9" type="primary">dapF</name>
    <name evidence="11" type="ORF">FRC54_02275</name>
</gene>
<dbReference type="PANTHER" id="PTHR31689">
    <property type="entry name" value="DIAMINOPIMELATE EPIMERASE, CHLOROPLASTIC"/>
    <property type="match status" value="1"/>
</dbReference>
<dbReference type="PANTHER" id="PTHR31689:SF0">
    <property type="entry name" value="DIAMINOPIMELATE EPIMERASE"/>
    <property type="match status" value="1"/>
</dbReference>
<dbReference type="NCBIfam" id="TIGR00652">
    <property type="entry name" value="DapF"/>
    <property type="match status" value="1"/>
</dbReference>
<dbReference type="SUPFAM" id="SSF54506">
    <property type="entry name" value="Diaminopimelate epimerase-like"/>
    <property type="match status" value="2"/>
</dbReference>
<feature type="binding site" evidence="9">
    <location>
        <begin position="212"/>
        <end position="213"/>
    </location>
    <ligand>
        <name>substrate</name>
    </ligand>
</feature>
<feature type="active site" evidence="10">
    <location>
        <position position="71"/>
    </location>
</feature>
<name>A0A6N7IZN9_9FIRM</name>
<dbReference type="EC" id="5.1.1.7" evidence="3 9"/>
<evidence type="ECO:0000256" key="7">
    <source>
        <dbReference type="ARBA" id="ARBA00023235"/>
    </source>
</evidence>
<feature type="binding site" evidence="9">
    <location>
        <begin position="222"/>
        <end position="223"/>
    </location>
    <ligand>
        <name>substrate</name>
    </ligand>
</feature>
<feature type="binding site" evidence="9">
    <location>
        <position position="11"/>
    </location>
    <ligand>
        <name>substrate</name>
    </ligand>
</feature>
<dbReference type="Proteomes" id="UP000460257">
    <property type="component" value="Unassembled WGS sequence"/>
</dbReference>
<dbReference type="AlphaFoldDB" id="A0A6N7IZN9"/>
<dbReference type="EMBL" id="VOGC01000002">
    <property type="protein sequence ID" value="MQN00807.1"/>
    <property type="molecule type" value="Genomic_DNA"/>
</dbReference>
<comment type="similarity">
    <text evidence="2 9">Belongs to the diaminopimelate epimerase family.</text>
</comment>
<feature type="binding site" evidence="9">
    <location>
        <position position="62"/>
    </location>
    <ligand>
        <name>substrate</name>
    </ligand>
</feature>
<dbReference type="GO" id="GO:0005829">
    <property type="term" value="C:cytosol"/>
    <property type="evidence" value="ECO:0007669"/>
    <property type="project" value="TreeGrafter"/>
</dbReference>
<comment type="caution">
    <text evidence="11">The sequence shown here is derived from an EMBL/GenBank/DDBJ whole genome shotgun (WGS) entry which is preliminary data.</text>
</comment>
<evidence type="ECO:0000313" key="11">
    <source>
        <dbReference type="EMBL" id="MQN00807.1"/>
    </source>
</evidence>
<dbReference type="Pfam" id="PF01678">
    <property type="entry name" value="DAP_epimerase"/>
    <property type="match status" value="2"/>
</dbReference>
<dbReference type="PROSITE" id="PS01326">
    <property type="entry name" value="DAP_EPIMERASE"/>
    <property type="match status" value="1"/>
</dbReference>
<reference evidence="11" key="1">
    <citation type="journal article" date="2020" name="Appl. Environ. Microbiol.">
        <title>Medium-Chain Fatty Acid Synthesis by 'Candidatus Weimeria bifida' gen. nov., sp. nov., and 'Candidatus Pseudoramibacter fermentans' sp. nov.</title>
        <authorList>
            <person name="Scarborough M.J."/>
            <person name="Myers K.S."/>
            <person name="Donohue T.J."/>
            <person name="Noguera D.R."/>
        </authorList>
    </citation>
    <scope>NUCLEOTIDE SEQUENCE</scope>
    <source>
        <strain evidence="11">LCO1.1</strain>
    </source>
</reference>
<feature type="site" description="Could be important to modulate the pK values of the two catalytic cysteine residues" evidence="9">
    <location>
        <position position="212"/>
    </location>
</feature>
<keyword evidence="6 9" id="KW-0457">Lysine biosynthesis</keyword>
<evidence type="ECO:0000256" key="8">
    <source>
        <dbReference type="ARBA" id="ARBA00051712"/>
    </source>
</evidence>
<dbReference type="FunFam" id="3.10.310.10:FF:000001">
    <property type="entry name" value="Diaminopimelate epimerase"/>
    <property type="match status" value="1"/>
</dbReference>
<evidence type="ECO:0000256" key="4">
    <source>
        <dbReference type="ARBA" id="ARBA00022490"/>
    </source>
</evidence>
<dbReference type="InterPro" id="IPR018510">
    <property type="entry name" value="DAP_epimerase_AS"/>
</dbReference>
<protein>
    <recommendedName>
        <fullName evidence="3 9">Diaminopimelate epimerase</fullName>
        <shortName evidence="9">DAP epimerase</shortName>
        <ecNumber evidence="3 9">5.1.1.7</ecNumber>
    </recommendedName>
    <alternativeName>
        <fullName evidence="9">PLP-independent amino acid racemase</fullName>
    </alternativeName>
</protein>
<evidence type="ECO:0000256" key="10">
    <source>
        <dbReference type="PROSITE-ProRule" id="PRU10125"/>
    </source>
</evidence>